<feature type="transmembrane region" description="Helical" evidence="6">
    <location>
        <begin position="688"/>
        <end position="708"/>
    </location>
</feature>
<keyword evidence="9" id="KW-1185">Reference proteome</keyword>
<keyword evidence="4" id="KW-0572">Peptidoglycan-anchor</keyword>
<comment type="caution">
    <text evidence="8">The sequence shown here is derived from an EMBL/GenBank/DDBJ whole genome shotgun (WGS) entry which is preliminary data.</text>
</comment>
<dbReference type="NCBIfam" id="TIGR01167">
    <property type="entry name" value="LPXTG_anchor"/>
    <property type="match status" value="1"/>
</dbReference>
<evidence type="ECO:0000256" key="3">
    <source>
        <dbReference type="ARBA" id="ARBA00022729"/>
    </source>
</evidence>
<dbReference type="InterPro" id="IPR019931">
    <property type="entry name" value="LPXTG_anchor"/>
</dbReference>
<accession>A0A1Z5IHW1</accession>
<evidence type="ECO:0000259" key="7">
    <source>
        <dbReference type="PROSITE" id="PS50847"/>
    </source>
</evidence>
<feature type="compositionally biased region" description="Polar residues" evidence="5">
    <location>
        <begin position="153"/>
        <end position="170"/>
    </location>
</feature>
<dbReference type="InterPro" id="IPR041495">
    <property type="entry name" value="Mub_B2"/>
</dbReference>
<gene>
    <name evidence="8" type="ORF">IWT126_01312</name>
</gene>
<dbReference type="InterPro" id="IPR041558">
    <property type="entry name" value="MucBP_2"/>
</dbReference>
<dbReference type="Pfam" id="PF19258">
    <property type="entry name" value="KxYKxGKxW_sig"/>
    <property type="match status" value="1"/>
</dbReference>
<dbReference type="Gene3D" id="3.10.20.470">
    <property type="match status" value="1"/>
</dbReference>
<evidence type="ECO:0000256" key="5">
    <source>
        <dbReference type="SAM" id="MobiDB-lite"/>
    </source>
</evidence>
<feature type="compositionally biased region" description="Polar residues" evidence="5">
    <location>
        <begin position="102"/>
        <end position="144"/>
    </location>
</feature>
<feature type="compositionally biased region" description="Low complexity" evidence="5">
    <location>
        <begin position="171"/>
        <end position="191"/>
    </location>
</feature>
<keyword evidence="1" id="KW-0134">Cell wall</keyword>
<feature type="compositionally biased region" description="Low complexity" evidence="5">
    <location>
        <begin position="600"/>
        <end position="611"/>
    </location>
</feature>
<keyword evidence="6" id="KW-0472">Membrane</keyword>
<evidence type="ECO:0000256" key="2">
    <source>
        <dbReference type="ARBA" id="ARBA00022525"/>
    </source>
</evidence>
<keyword evidence="2" id="KW-0964">Secreted</keyword>
<dbReference type="InterPro" id="IPR022263">
    <property type="entry name" value="KxYKxGKxW"/>
</dbReference>
<dbReference type="Proteomes" id="UP000198402">
    <property type="component" value="Unassembled WGS sequence"/>
</dbReference>
<feature type="compositionally biased region" description="Low complexity" evidence="5">
    <location>
        <begin position="563"/>
        <end position="572"/>
    </location>
</feature>
<dbReference type="Pfam" id="PF17965">
    <property type="entry name" value="MucBP_2"/>
    <property type="match status" value="1"/>
</dbReference>
<feature type="compositionally biased region" description="Low complexity" evidence="5">
    <location>
        <begin position="80"/>
        <end position="92"/>
    </location>
</feature>
<name>A0A1Z5IHW1_9LACO</name>
<feature type="transmembrane region" description="Helical" evidence="6">
    <location>
        <begin position="20"/>
        <end position="39"/>
    </location>
</feature>
<evidence type="ECO:0000313" key="9">
    <source>
        <dbReference type="Proteomes" id="UP000198402"/>
    </source>
</evidence>
<keyword evidence="3" id="KW-0732">Signal</keyword>
<dbReference type="RefSeq" id="WP_089136684.1">
    <property type="nucleotide sequence ID" value="NZ_BCMG01000006.1"/>
</dbReference>
<organism evidence="8 9">
    <name type="scientific">Secundilactobacillus silagei JCM 19001</name>
    <dbReference type="NCBI Taxonomy" id="1302250"/>
    <lineage>
        <taxon>Bacteria</taxon>
        <taxon>Bacillati</taxon>
        <taxon>Bacillota</taxon>
        <taxon>Bacilli</taxon>
        <taxon>Lactobacillales</taxon>
        <taxon>Lactobacillaceae</taxon>
        <taxon>Secundilactobacillus</taxon>
    </lineage>
</organism>
<dbReference type="STRING" id="1302250.GCA_001313225_00902"/>
<dbReference type="Pfam" id="PF17966">
    <property type="entry name" value="Muc_B2"/>
    <property type="match status" value="1"/>
</dbReference>
<dbReference type="EMBL" id="BCMG01000006">
    <property type="protein sequence ID" value="GAX01286.1"/>
    <property type="molecule type" value="Genomic_DNA"/>
</dbReference>
<reference evidence="8 9" key="1">
    <citation type="submission" date="2015-11" db="EMBL/GenBank/DDBJ databases">
        <title>Draft genome sequences of new species of the genus Lactobacillus isolated from orchardgrass silage.</title>
        <authorList>
            <person name="Tohno M."/>
            <person name="Tanizawa Y."/>
            <person name="Arita M."/>
        </authorList>
    </citation>
    <scope>NUCLEOTIDE SEQUENCE [LARGE SCALE GENOMIC DNA]</scope>
    <source>
        <strain evidence="8 9">IWT126</strain>
    </source>
</reference>
<feature type="domain" description="Gram-positive cocci surface proteins LPxTG" evidence="7">
    <location>
        <begin position="680"/>
        <end position="715"/>
    </location>
</feature>
<dbReference type="AlphaFoldDB" id="A0A1Z5IHW1"/>
<keyword evidence="6" id="KW-1133">Transmembrane helix</keyword>
<dbReference type="Gene3D" id="2.60.40.4300">
    <property type="match status" value="1"/>
</dbReference>
<feature type="region of interest" description="Disordered" evidence="5">
    <location>
        <begin position="559"/>
        <end position="627"/>
    </location>
</feature>
<feature type="region of interest" description="Disordered" evidence="5">
    <location>
        <begin position="55"/>
        <end position="192"/>
    </location>
</feature>
<dbReference type="PROSITE" id="PS50847">
    <property type="entry name" value="GRAM_POS_ANCHORING"/>
    <property type="match status" value="1"/>
</dbReference>
<evidence type="ECO:0000256" key="4">
    <source>
        <dbReference type="ARBA" id="ARBA00023088"/>
    </source>
</evidence>
<dbReference type="NCBIfam" id="TIGR03715">
    <property type="entry name" value="KxYKxGKxW"/>
    <property type="match status" value="1"/>
</dbReference>
<evidence type="ECO:0000313" key="8">
    <source>
        <dbReference type="EMBL" id="GAX01286.1"/>
    </source>
</evidence>
<proteinExistence type="predicted"/>
<feature type="compositionally biased region" description="Polar residues" evidence="5">
    <location>
        <begin position="612"/>
        <end position="627"/>
    </location>
</feature>
<evidence type="ECO:0000256" key="1">
    <source>
        <dbReference type="ARBA" id="ARBA00022512"/>
    </source>
</evidence>
<protein>
    <submittedName>
        <fullName evidence="8">Mucus-binding protein, LPXTG-motif cell wall anchor</fullName>
    </submittedName>
</protein>
<evidence type="ECO:0000256" key="6">
    <source>
        <dbReference type="SAM" id="Phobius"/>
    </source>
</evidence>
<sequence length="715" mass="77002">MTKYRASRPDAEQKVHFKLYKSGTIWVVMGITTVSMALLGGQVNASAETATTAASETTTISSSPEVNSISGDSVVLGHNQSSAADTATTQSTDTEKTDDQASTHTSIATTTVSAEAQADSSQVQPAKTVASTKDTASEQASTVTADKPETGAKSETATKPAISETTSEALKTTNTGTQQTQTTKSNSTKQSLKVAAVPTIPYPLKPQTLPAGTVTWNQTGNPNGWLANNSTIGGVQVDRDYNLKAILERSYYYTINDWTGQAKVNPNPVAFINTAWEFGTPFTETFYRTASVNAAGKIVLSDWQTADGQLATTFKYPNVTSLPDIKGYKPAQWNQGSRADSPTDYPYELIDVKPFKMTDLNGWDVTKGEFGITAHSDYVVTTYLPEKQKWTLTFIDSSTNQQLDQLSAVDPSEMPITPAFWSPTKSIQYFENEGYRFISSDYPTTTWYMDTDSNVTQNFNFYFTPRIDYGTATSTRTIHFTKQDGITQLVPDEIQTMTYTTIKNAVSGNVIYVPTGVYNAFNSPAVAGYTPEIATVPMLTVGLLWAAPESTTVIVRYTPTAPTTPGNDGGTVTPPPTTTPITPPETPVTPVTPTTPPEATPSTPETTVTTTSKTQVPNSNESPKSKVTMTTISDRNAVVSRQKGSNVGTQVKVATAAHTVQKEMPANSKLAQTHPATQSLPQTNESGASAMAVMGMTILTSLLGLFGWKLKRRHE</sequence>
<feature type="compositionally biased region" description="Pro residues" evidence="5">
    <location>
        <begin position="573"/>
        <end position="587"/>
    </location>
</feature>
<keyword evidence="6" id="KW-0812">Transmembrane</keyword>